<organism evidence="3 4">
    <name type="scientific">Babesia gibsoni</name>
    <dbReference type="NCBI Taxonomy" id="33632"/>
    <lineage>
        <taxon>Eukaryota</taxon>
        <taxon>Sar</taxon>
        <taxon>Alveolata</taxon>
        <taxon>Apicomplexa</taxon>
        <taxon>Aconoidasida</taxon>
        <taxon>Piroplasmida</taxon>
        <taxon>Babesiidae</taxon>
        <taxon>Babesia</taxon>
    </lineage>
</organism>
<dbReference type="EMBL" id="JAVEPI010000002">
    <property type="protein sequence ID" value="KAK1443423.1"/>
    <property type="molecule type" value="Genomic_DNA"/>
</dbReference>
<name>A0AAD8LPQ3_BABGI</name>
<feature type="compositionally biased region" description="Acidic residues" evidence="1">
    <location>
        <begin position="415"/>
        <end position="437"/>
    </location>
</feature>
<feature type="region of interest" description="Disordered" evidence="1">
    <location>
        <begin position="411"/>
        <end position="437"/>
    </location>
</feature>
<sequence>MVAPIKFISTLLLATAGSAHAYTSSSAGVKEFLGLKSTPADALAVADVALRASCDAHELMPQMQAYVEGRGEEVVDAVCTQAGEDTNCREAVAAYLERCAGLDCLTLDVVKYPEGREYQPLALPDPYQLDAAFYVLKHCEGDPFRRQVKEKMALFRGDGQYAEFHTFLLNLAINNNQFYRLTAEEQDLDAFVRRYVFMATLFYKTYTLLDVKQARLMDKVGLARHLFGGKIERALKAFIKRNLPDDFGKYNVARLKHVMDGYGDYMQTQVPALPGFAKRFAVMVTKTLVKSVGHYQKLPWYRRLYRHLTGFFKKNVHEPTTEFFKETIPGAMRGFAEGTKQRFRRMNDATNAGIQRLGDATIGNFQRMADKTGLQRFVDANAAGFKKFGKATEKAFTNFGNNTKKLFTGLRGAGNDDEQELVEGGDAEDVEGGDGDE</sequence>
<feature type="signal peptide" evidence="2">
    <location>
        <begin position="1"/>
        <end position="21"/>
    </location>
</feature>
<dbReference type="Proteomes" id="UP001230268">
    <property type="component" value="Unassembled WGS sequence"/>
</dbReference>
<feature type="chain" id="PRO_5042045494" evidence="2">
    <location>
        <begin position="22"/>
        <end position="437"/>
    </location>
</feature>
<keyword evidence="4" id="KW-1185">Reference proteome</keyword>
<proteinExistence type="predicted"/>
<dbReference type="InterPro" id="IPR004318">
    <property type="entry name" value="RAP-1"/>
</dbReference>
<keyword evidence="2" id="KW-0732">Signal</keyword>
<reference evidence="3" key="1">
    <citation type="submission" date="2023-08" db="EMBL/GenBank/DDBJ databases">
        <title>Draft sequence of the Babesia gibsoni genome.</title>
        <authorList>
            <person name="Yamagishi J.Y."/>
            <person name="Xuan X.X."/>
        </authorList>
    </citation>
    <scope>NUCLEOTIDE SEQUENCE</scope>
    <source>
        <strain evidence="3">Azabu</strain>
    </source>
</reference>
<protein>
    <submittedName>
        <fullName evidence="3">Rhoptry-associated protein 1 like protein</fullName>
    </submittedName>
</protein>
<evidence type="ECO:0000313" key="4">
    <source>
        <dbReference type="Proteomes" id="UP001230268"/>
    </source>
</evidence>
<dbReference type="AlphaFoldDB" id="A0AAD8LPQ3"/>
<evidence type="ECO:0000313" key="3">
    <source>
        <dbReference type="EMBL" id="KAK1443423.1"/>
    </source>
</evidence>
<evidence type="ECO:0000256" key="1">
    <source>
        <dbReference type="SAM" id="MobiDB-lite"/>
    </source>
</evidence>
<accession>A0AAD8LPQ3</accession>
<dbReference type="Pfam" id="PF03085">
    <property type="entry name" value="RAP-1"/>
    <property type="match status" value="1"/>
</dbReference>
<gene>
    <name evidence="3" type="ORF">BgAZ_202990</name>
</gene>
<evidence type="ECO:0000256" key="2">
    <source>
        <dbReference type="SAM" id="SignalP"/>
    </source>
</evidence>
<comment type="caution">
    <text evidence="3">The sequence shown here is derived from an EMBL/GenBank/DDBJ whole genome shotgun (WGS) entry which is preliminary data.</text>
</comment>